<dbReference type="InterPro" id="IPR029058">
    <property type="entry name" value="AB_hydrolase_fold"/>
</dbReference>
<keyword evidence="2" id="KW-0378">Hydrolase</keyword>
<sequence length="271" mass="28582">MHRPGSGARTPLVVFEGGLACTRSYWAAVQQHLADSVATVVYDRSGLGRSAPDAGPRTLRRLADDLVDLLDHLGGRFDASQFVLVGHSWGGPIVRVAAADRPGRIAGLVLVDPADEACDAMTTPAARRAARRGHRLSVALARIGALRLAYRNMLAALPADARHDFRKEGFTVAAMRARGAELGCFATDLEQLRTAGPDRPEIAMTIVSGDSTSPGISAASRAALNAAHRHRADRVPHGRHIVATGCGHMVPTECPALVAAEISRMTAGRTG</sequence>
<dbReference type="PANTHER" id="PTHR43433">
    <property type="entry name" value="HYDROLASE, ALPHA/BETA FOLD FAMILY PROTEIN"/>
    <property type="match status" value="1"/>
</dbReference>
<dbReference type="Pfam" id="PF12697">
    <property type="entry name" value="Abhydrolase_6"/>
    <property type="match status" value="1"/>
</dbReference>
<dbReference type="AlphaFoldDB" id="A0A7X6M0W7"/>
<dbReference type="InterPro" id="IPR050471">
    <property type="entry name" value="AB_hydrolase"/>
</dbReference>
<comment type="caution">
    <text evidence="2">The sequence shown here is derived from an EMBL/GenBank/DDBJ whole genome shotgun (WGS) entry which is preliminary data.</text>
</comment>
<proteinExistence type="predicted"/>
<accession>A0A7X6M0W7</accession>
<dbReference type="InterPro" id="IPR000073">
    <property type="entry name" value="AB_hydrolase_1"/>
</dbReference>
<dbReference type="SUPFAM" id="SSF53474">
    <property type="entry name" value="alpha/beta-Hydrolases"/>
    <property type="match status" value="1"/>
</dbReference>
<evidence type="ECO:0000313" key="2">
    <source>
        <dbReference type="EMBL" id="NKY87781.1"/>
    </source>
</evidence>
<feature type="domain" description="AB hydrolase-1" evidence="1">
    <location>
        <begin position="17"/>
        <end position="260"/>
    </location>
</feature>
<dbReference type="Gene3D" id="3.40.50.1820">
    <property type="entry name" value="alpha/beta hydrolase"/>
    <property type="match status" value="1"/>
</dbReference>
<evidence type="ECO:0000259" key="1">
    <source>
        <dbReference type="Pfam" id="PF12697"/>
    </source>
</evidence>
<organism evidence="2 3">
    <name type="scientific">Nocardia veterana</name>
    <dbReference type="NCBI Taxonomy" id="132249"/>
    <lineage>
        <taxon>Bacteria</taxon>
        <taxon>Bacillati</taxon>
        <taxon>Actinomycetota</taxon>
        <taxon>Actinomycetes</taxon>
        <taxon>Mycobacteriales</taxon>
        <taxon>Nocardiaceae</taxon>
        <taxon>Nocardia</taxon>
    </lineage>
</organism>
<keyword evidence="3" id="KW-1185">Reference proteome</keyword>
<reference evidence="2 3" key="1">
    <citation type="submission" date="2020-04" db="EMBL/GenBank/DDBJ databases">
        <title>MicrobeNet Type strains.</title>
        <authorList>
            <person name="Nicholson A.C."/>
        </authorList>
    </citation>
    <scope>NUCLEOTIDE SEQUENCE [LARGE SCALE GENOMIC DNA]</scope>
    <source>
        <strain evidence="2 3">DSM 44445</strain>
    </source>
</reference>
<evidence type="ECO:0000313" key="3">
    <source>
        <dbReference type="Proteomes" id="UP000523447"/>
    </source>
</evidence>
<dbReference type="GO" id="GO:0016787">
    <property type="term" value="F:hydrolase activity"/>
    <property type="evidence" value="ECO:0007669"/>
    <property type="project" value="UniProtKB-KW"/>
</dbReference>
<gene>
    <name evidence="2" type="ORF">HGA07_19365</name>
</gene>
<name>A0A7X6M0W7_9NOCA</name>
<dbReference type="PANTHER" id="PTHR43433:SF10">
    <property type="entry name" value="AB HYDROLASE-1 DOMAIN-CONTAINING PROTEIN"/>
    <property type="match status" value="1"/>
</dbReference>
<dbReference type="Proteomes" id="UP000523447">
    <property type="component" value="Unassembled WGS sequence"/>
</dbReference>
<protein>
    <submittedName>
        <fullName evidence="2">Alpha/beta hydrolase</fullName>
    </submittedName>
</protein>
<dbReference type="EMBL" id="JAAXPE010000021">
    <property type="protein sequence ID" value="NKY87781.1"/>
    <property type="molecule type" value="Genomic_DNA"/>
</dbReference>